<gene>
    <name evidence="1" type="primary">91</name>
    <name evidence="1" type="ORF">DNAM5_91</name>
</gene>
<sequence>MMPQIELIRNPMNERSIGVRYESADRREVKGYGDDLAEAFDNLALVMRESDNFDETNLDSL</sequence>
<accession>R4TAJ3</accession>
<organism evidence="1 2">
    <name type="scientific">Haloarcula californiae tailed virus 1</name>
    <dbReference type="NCBI Taxonomy" id="1273746"/>
    <lineage>
        <taxon>Viruses</taxon>
        <taxon>Duplodnaviria</taxon>
        <taxon>Heunggongvirae</taxon>
        <taxon>Uroviricota</taxon>
        <taxon>Caudoviricetes</taxon>
        <taxon>Thumleimavirales</taxon>
        <taxon>Druskaviridae</taxon>
        <taxon>Hacavirus</taxon>
        <taxon>Hacavirus italiense</taxon>
        <taxon>Hacavirus HCTV1</taxon>
    </lineage>
</organism>
<dbReference type="EMBL" id="KC292029">
    <property type="protein sequence ID" value="AGM11950.1"/>
    <property type="molecule type" value="Genomic_DNA"/>
</dbReference>
<dbReference type="GeneID" id="16193584"/>
<dbReference type="KEGG" id="vg:16193584"/>
<evidence type="ECO:0000313" key="1">
    <source>
        <dbReference type="EMBL" id="AGM11950.1"/>
    </source>
</evidence>
<keyword evidence="2" id="KW-1185">Reference proteome</keyword>
<dbReference type="OrthoDB" id="39992at10239"/>
<dbReference type="RefSeq" id="YP_008059652.1">
    <property type="nucleotide sequence ID" value="NC_021330.1"/>
</dbReference>
<reference evidence="1 2" key="1">
    <citation type="submission" date="2012-12" db="EMBL/GenBank/DDBJ databases">
        <authorList>
            <person name="Sencilo A."/>
            <person name="Jacobs-Sera D."/>
            <person name="Russell D.A."/>
            <person name="Ko C."/>
            <person name="Atanasova N."/>
            <person name="Osterlund E."/>
            <person name="Oksanen H.M."/>
            <person name="Bamford D.H."/>
            <person name="Hatfull G.F."/>
            <person name="Roine E."/>
            <person name="Hendrix R.W."/>
        </authorList>
    </citation>
    <scope>NUCLEOTIDE SEQUENCE [LARGE SCALE GENOMIC DNA]</scope>
</reference>
<protein>
    <submittedName>
        <fullName evidence="1">Uncharacterized protein</fullName>
    </submittedName>
</protein>
<dbReference type="Proteomes" id="UP000202086">
    <property type="component" value="Segment"/>
</dbReference>
<proteinExistence type="predicted"/>
<name>R4TAJ3_9CAUD</name>
<evidence type="ECO:0000313" key="2">
    <source>
        <dbReference type="Proteomes" id="UP000202086"/>
    </source>
</evidence>